<dbReference type="eggNOG" id="COG0582">
    <property type="taxonomic scope" value="Bacteria"/>
</dbReference>
<accession>Q608Z1</accession>
<keyword evidence="3" id="KW-0233">DNA recombination</keyword>
<dbReference type="STRING" id="243233.MCA1344"/>
<dbReference type="SUPFAM" id="SSF56349">
    <property type="entry name" value="DNA breaking-rejoining enzymes"/>
    <property type="match status" value="1"/>
</dbReference>
<dbReference type="GO" id="GO:0015074">
    <property type="term" value="P:DNA integration"/>
    <property type="evidence" value="ECO:0007669"/>
    <property type="project" value="UniProtKB-KW"/>
</dbReference>
<dbReference type="EMBL" id="AE017282">
    <property type="protein sequence ID" value="AAU92597.1"/>
    <property type="molecule type" value="Genomic_DNA"/>
</dbReference>
<evidence type="ECO:0000256" key="1">
    <source>
        <dbReference type="ARBA" id="ARBA00022908"/>
    </source>
</evidence>
<reference evidence="6 7" key="1">
    <citation type="journal article" date="2004" name="PLoS Biol.">
        <title>Genomic insights into methanotrophy: the complete genome sequence of Methylococcus capsulatus (Bath).</title>
        <authorList>
            <person name="Ward N.L."/>
            <person name="Larsen O."/>
            <person name="Sakwa J."/>
            <person name="Bruseth L."/>
            <person name="Khouri H.M."/>
            <person name="Durkin A.S."/>
            <person name="Dimitrov G."/>
            <person name="Jiang L."/>
            <person name="Scanlan D."/>
            <person name="Kang K.H."/>
            <person name="Lewis M.R."/>
            <person name="Nelson K.E."/>
            <person name="Methe B.A."/>
            <person name="Wu M."/>
            <person name="Heidelberg J.F."/>
            <person name="Paulsen I.T."/>
            <person name="Fouts D.E."/>
            <person name="Ravel J."/>
            <person name="Tettelin H."/>
            <person name="Ren Q."/>
            <person name="Read T.D."/>
            <person name="DeBoy R.T."/>
            <person name="Seshadri R."/>
            <person name="Salzberg S.L."/>
            <person name="Jensen H.B."/>
            <person name="Birkeland N.K."/>
            <person name="Nelson W.C."/>
            <person name="Dodson R.J."/>
            <person name="Grindhaug S.H."/>
            <person name="Holt I.E."/>
            <person name="Eidhammer I."/>
            <person name="Jonasen I."/>
            <person name="Vanaken S."/>
            <person name="Utterback T.R."/>
            <person name="Feldblyum T.V."/>
            <person name="Fraser C.M."/>
            <person name="Lillehaug J.R."/>
            <person name="Eisen J.A."/>
        </authorList>
    </citation>
    <scope>NUCLEOTIDE SEQUENCE [LARGE SCALE GENOMIC DNA]</scope>
    <source>
        <strain evidence="7">ATCC 33009 / NCIMB 11132 / Bath</strain>
    </source>
</reference>
<dbReference type="InterPro" id="IPR013762">
    <property type="entry name" value="Integrase-like_cat_sf"/>
</dbReference>
<evidence type="ECO:0000313" key="7">
    <source>
        <dbReference type="Proteomes" id="UP000006821"/>
    </source>
</evidence>
<dbReference type="InterPro" id="IPR010998">
    <property type="entry name" value="Integrase_recombinase_N"/>
</dbReference>
<evidence type="ECO:0000256" key="2">
    <source>
        <dbReference type="ARBA" id="ARBA00023125"/>
    </source>
</evidence>
<evidence type="ECO:0000259" key="5">
    <source>
        <dbReference type="PROSITE" id="PS51900"/>
    </source>
</evidence>
<feature type="domain" description="Core-binding (CB)" evidence="5">
    <location>
        <begin position="39"/>
        <end position="121"/>
    </location>
</feature>
<dbReference type="HOGENOM" id="CLU_773411_0_0_6"/>
<proteinExistence type="predicted"/>
<dbReference type="Gene3D" id="1.10.443.10">
    <property type="entry name" value="Intergrase catalytic core"/>
    <property type="match status" value="1"/>
</dbReference>
<keyword evidence="1" id="KW-0229">DNA integration</keyword>
<sequence length="358" mass="40119">MFGQDEVKTVTFATAALRSRRLDRPIGKSGQPSLRNSGFLLGGVIRDYIRVQHDKVRYERLRQAESHLIRCAEILGDRPIGVYRPEDIRILLNELRSAYGLSAATANGYLGSLSALFNWAIAERRYGLERNPCNGCRLPNESVVAELRQQSADKPFSPEQLKIFFESEHARKGVNTAYKYWIPLIQLYAGARIGEICLLTPEDIVELPGGIPAFRLVTANARLPVIRKLRFVPLHPRLVALGLLEHARNQRGHDTMWPGLKIPRLGSKGQNFGMWLNRHLNALGLKQEGRRSDVFRATFRAFLRQAGVTESHVDALLGLTGSGAGGRARPLWETHPDVLLRELTKLDYGIEHTAPPVS</sequence>
<gene>
    <name evidence="6" type="ordered locus">MCA1344</name>
</gene>
<dbReference type="GO" id="GO:0006310">
    <property type="term" value="P:DNA recombination"/>
    <property type="evidence" value="ECO:0007669"/>
    <property type="project" value="UniProtKB-KW"/>
</dbReference>
<dbReference type="CDD" id="cd01184">
    <property type="entry name" value="INT_C_like_1"/>
    <property type="match status" value="1"/>
</dbReference>
<keyword evidence="2 4" id="KW-0238">DNA-binding</keyword>
<evidence type="ECO:0000256" key="4">
    <source>
        <dbReference type="PROSITE-ProRule" id="PRU01248"/>
    </source>
</evidence>
<evidence type="ECO:0000313" key="6">
    <source>
        <dbReference type="EMBL" id="AAU92597.1"/>
    </source>
</evidence>
<dbReference type="AlphaFoldDB" id="Q608Z1"/>
<dbReference type="PROSITE" id="PS51900">
    <property type="entry name" value="CB"/>
    <property type="match status" value="1"/>
</dbReference>
<dbReference type="InterPro" id="IPR044068">
    <property type="entry name" value="CB"/>
</dbReference>
<evidence type="ECO:0000256" key="3">
    <source>
        <dbReference type="ARBA" id="ARBA00023172"/>
    </source>
</evidence>
<dbReference type="InterPro" id="IPR011010">
    <property type="entry name" value="DNA_brk_join_enz"/>
</dbReference>
<dbReference type="KEGG" id="mca:MCA1344"/>
<name>Q608Z1_METCA</name>
<organism evidence="6 7">
    <name type="scientific">Methylococcus capsulatus (strain ATCC 33009 / NCIMB 11132 / Bath)</name>
    <dbReference type="NCBI Taxonomy" id="243233"/>
    <lineage>
        <taxon>Bacteria</taxon>
        <taxon>Pseudomonadati</taxon>
        <taxon>Pseudomonadota</taxon>
        <taxon>Gammaproteobacteria</taxon>
        <taxon>Methylococcales</taxon>
        <taxon>Methylococcaceae</taxon>
        <taxon>Methylococcus</taxon>
    </lineage>
</organism>
<protein>
    <submittedName>
        <fullName evidence="6">Site-specific recombinase, phage integrase family</fullName>
    </submittedName>
</protein>
<dbReference type="GO" id="GO:0003677">
    <property type="term" value="F:DNA binding"/>
    <property type="evidence" value="ECO:0007669"/>
    <property type="project" value="UniProtKB-UniRule"/>
</dbReference>
<dbReference type="Proteomes" id="UP000006821">
    <property type="component" value="Chromosome"/>
</dbReference>
<dbReference type="Gene3D" id="1.10.150.130">
    <property type="match status" value="1"/>
</dbReference>